<gene>
    <name evidence="2" type="ORF">AV903_07685</name>
</gene>
<protein>
    <submittedName>
        <fullName evidence="2">Transposase</fullName>
    </submittedName>
</protein>
<organism evidence="2 3">
    <name type="scientific">Erwinia tracheiphila</name>
    <dbReference type="NCBI Taxonomy" id="65700"/>
    <lineage>
        <taxon>Bacteria</taxon>
        <taxon>Pseudomonadati</taxon>
        <taxon>Pseudomonadota</taxon>
        <taxon>Gammaproteobacteria</taxon>
        <taxon>Enterobacterales</taxon>
        <taxon>Erwiniaceae</taxon>
        <taxon>Erwinia</taxon>
    </lineage>
</organism>
<dbReference type="AlphaFoldDB" id="A0A345CR87"/>
<dbReference type="InterPro" id="IPR009057">
    <property type="entry name" value="Homeodomain-like_sf"/>
</dbReference>
<dbReference type="Pfam" id="PF01527">
    <property type="entry name" value="HTH_Tnp_1"/>
    <property type="match status" value="1"/>
</dbReference>
<dbReference type="GO" id="GO:0006313">
    <property type="term" value="P:DNA transposition"/>
    <property type="evidence" value="ECO:0007669"/>
    <property type="project" value="InterPro"/>
</dbReference>
<dbReference type="SUPFAM" id="SSF46689">
    <property type="entry name" value="Homeodomain-like"/>
    <property type="match status" value="1"/>
</dbReference>
<dbReference type="InterPro" id="IPR002514">
    <property type="entry name" value="Transposase_8"/>
</dbReference>
<sequence>MIESSCYRKRTLSMSDSPRLSRNRASYTMEFKLGLVEKSYQPGACVAHLAREHGINDNLPFTWRQRYHHLLPDDVQRDISDTPSIIPVVVSDMPRSASPKPAYETGAPAHQDGLVCDVTVGGASLRLTGSLSPMLLKALIRELRGGRL</sequence>
<dbReference type="EMBL" id="CP013970">
    <property type="protein sequence ID" value="AXF75954.1"/>
    <property type="molecule type" value="Genomic_DNA"/>
</dbReference>
<reference evidence="2 3" key="1">
    <citation type="submission" date="2016-01" db="EMBL/GenBank/DDBJ databases">
        <authorList>
            <person name="Oliw E.H."/>
        </authorList>
    </citation>
    <scope>NUCLEOTIDE SEQUENCE [LARGE SCALE GENOMIC DNA]</scope>
    <source>
        <strain evidence="2 3">MDcuke</strain>
    </source>
</reference>
<name>A0A345CR87_9GAMM</name>
<evidence type="ECO:0000313" key="2">
    <source>
        <dbReference type="EMBL" id="AXF75954.1"/>
    </source>
</evidence>
<dbReference type="Proteomes" id="UP000264980">
    <property type="component" value="Chromosome"/>
</dbReference>
<evidence type="ECO:0000256" key="1">
    <source>
        <dbReference type="ARBA" id="ARBA00009964"/>
    </source>
</evidence>
<dbReference type="GO" id="GO:0004803">
    <property type="term" value="F:transposase activity"/>
    <property type="evidence" value="ECO:0007669"/>
    <property type="project" value="InterPro"/>
</dbReference>
<proteinExistence type="inferred from homology"/>
<dbReference type="GO" id="GO:0003677">
    <property type="term" value="F:DNA binding"/>
    <property type="evidence" value="ECO:0007669"/>
    <property type="project" value="InterPro"/>
</dbReference>
<evidence type="ECO:0000313" key="3">
    <source>
        <dbReference type="Proteomes" id="UP000264980"/>
    </source>
</evidence>
<accession>A0A345CR87</accession>
<comment type="similarity">
    <text evidence="1">Belongs to the transposase 8 family.</text>
</comment>